<evidence type="ECO:0000313" key="2">
    <source>
        <dbReference type="EMBL" id="QTU84505.1"/>
    </source>
</evidence>
<dbReference type="Proteomes" id="UP000671910">
    <property type="component" value="Chromosome"/>
</dbReference>
<evidence type="ECO:0000259" key="1">
    <source>
        <dbReference type="Pfam" id="PF02579"/>
    </source>
</evidence>
<organism evidence="2 3">
    <name type="scientific">Xiamenia xianingshaonis</name>
    <dbReference type="NCBI Taxonomy" id="2682776"/>
    <lineage>
        <taxon>Bacteria</taxon>
        <taxon>Bacillati</taxon>
        <taxon>Actinomycetota</taxon>
        <taxon>Coriobacteriia</taxon>
        <taxon>Eggerthellales</taxon>
        <taxon>Eggerthellaceae</taxon>
        <taxon>Xiamenia</taxon>
    </lineage>
</organism>
<evidence type="ECO:0000313" key="3">
    <source>
        <dbReference type="Proteomes" id="UP000671910"/>
    </source>
</evidence>
<dbReference type="InterPro" id="IPR003731">
    <property type="entry name" value="Di-Nase_FeMo-co_biosynth"/>
</dbReference>
<dbReference type="InterPro" id="IPR051840">
    <property type="entry name" value="NifX/NifY_domain"/>
</dbReference>
<dbReference type="AlphaFoldDB" id="A0A9E6SUH0"/>
<dbReference type="Gene3D" id="3.30.420.130">
    <property type="entry name" value="Dinitrogenase iron-molybdenum cofactor biosynthesis domain"/>
    <property type="match status" value="1"/>
</dbReference>
<dbReference type="PANTHER" id="PTHR33937:SF2">
    <property type="entry name" value="DINITROGENASE IRON-MOLYBDENUM COFACTOR BIOSYNTHESIS DOMAIN-CONTAINING PROTEIN"/>
    <property type="match status" value="1"/>
</dbReference>
<name>A0A9E6SUH0_9ACTN</name>
<dbReference type="InterPro" id="IPR036105">
    <property type="entry name" value="DiNase_FeMo-co_biosyn_sf"/>
</dbReference>
<dbReference type="KEGG" id="ebz:J7S26_00810"/>
<proteinExistence type="predicted"/>
<reference evidence="2" key="1">
    <citation type="submission" date="2021-04" db="EMBL/GenBank/DDBJ databases">
        <title>Novel species in family Eggerthellaceae.</title>
        <authorList>
            <person name="Zhang G."/>
        </authorList>
    </citation>
    <scope>NUCLEOTIDE SEQUENCE</scope>
    <source>
        <strain evidence="2">Zg-886</strain>
    </source>
</reference>
<sequence length="142" mass="14743">MTETNETPDVLEAPEGDGPTMLLAVPTMGAAGMEAQRAGHFGHCDCFTVVDIANGQPQGVREVANPPHEEGGCLRPVKLLADEGVNAIVAAGMGMRPLMGFQQAGITVYFDNQHPVVGDAVSAVISGEAPVMGSDQACNHHH</sequence>
<dbReference type="Pfam" id="PF02579">
    <property type="entry name" value="Nitro_FeMo-Co"/>
    <property type="match status" value="1"/>
</dbReference>
<dbReference type="PANTHER" id="PTHR33937">
    <property type="entry name" value="IRON-MOLYBDENUM PROTEIN-RELATED-RELATED"/>
    <property type="match status" value="1"/>
</dbReference>
<gene>
    <name evidence="2" type="ORF">J7S26_00810</name>
</gene>
<dbReference type="RefSeq" id="WP_261428646.1">
    <property type="nucleotide sequence ID" value="NZ_CP072829.1"/>
</dbReference>
<dbReference type="SUPFAM" id="SSF53146">
    <property type="entry name" value="Nitrogenase accessory factor-like"/>
    <property type="match status" value="1"/>
</dbReference>
<protein>
    <submittedName>
        <fullName evidence="2">Dinitrogenase iron-molybdenum cofactor biosynthesis protein</fullName>
    </submittedName>
</protein>
<dbReference type="EMBL" id="CP072829">
    <property type="protein sequence ID" value="QTU84505.1"/>
    <property type="molecule type" value="Genomic_DNA"/>
</dbReference>
<accession>A0A9E6SUH0</accession>
<feature type="domain" description="Dinitrogenase iron-molybdenum cofactor biosynthesis" evidence="1">
    <location>
        <begin position="36"/>
        <end position="125"/>
    </location>
</feature>